<feature type="region of interest" description="Disordered" evidence="3">
    <location>
        <begin position="226"/>
        <end position="282"/>
    </location>
</feature>
<dbReference type="PROSITE" id="PS00020">
    <property type="entry name" value="ACTININ_2"/>
    <property type="match status" value="1"/>
</dbReference>
<dbReference type="Pfam" id="PF00307">
    <property type="entry name" value="CH"/>
    <property type="match status" value="1"/>
</dbReference>
<evidence type="ECO:0000259" key="4">
    <source>
        <dbReference type="PROSITE" id="PS50021"/>
    </source>
</evidence>
<evidence type="ECO:0000256" key="1">
    <source>
        <dbReference type="ARBA" id="ARBA00022737"/>
    </source>
</evidence>
<organism evidence="5">
    <name type="scientific">Timema cristinae</name>
    <name type="common">Walking stick</name>
    <dbReference type="NCBI Taxonomy" id="61476"/>
    <lineage>
        <taxon>Eukaryota</taxon>
        <taxon>Metazoa</taxon>
        <taxon>Ecdysozoa</taxon>
        <taxon>Arthropoda</taxon>
        <taxon>Hexapoda</taxon>
        <taxon>Insecta</taxon>
        <taxon>Pterygota</taxon>
        <taxon>Neoptera</taxon>
        <taxon>Polyneoptera</taxon>
        <taxon>Phasmatodea</taxon>
        <taxon>Timematodea</taxon>
        <taxon>Timematoidea</taxon>
        <taxon>Timematidae</taxon>
        <taxon>Timema</taxon>
    </lineage>
</organism>
<sequence>MTTVRIEGIGAEDIIDGNPRLILGIIWIIILRFQIQPINNDMNENGDANAAKYALLQWCQRRTSGYAGVKVVNLTGSWRNGLAFNALLHSHRPDLINYEALQPRQHRQNLNNAFDVANTILGVPKILDAEVHPTEIRTSISQSSAVELNTTRALANYATEADVDRPDPDENSIATYLTSMYHYRVVVRCVELDLAVILEERPWCKEVRGIRKVELEEVNPHLRGGRVENHLGKTTPSSPDRDSNLDIPVLSSRAQHDKRVSQLRHRGRRAVATDAMDETEQPSRLDYTRRVLNRRVGRTSLCVTASDVPSDSPGTKE</sequence>
<evidence type="ECO:0000256" key="2">
    <source>
        <dbReference type="ARBA" id="ARBA00023203"/>
    </source>
</evidence>
<evidence type="ECO:0000256" key="3">
    <source>
        <dbReference type="SAM" id="MobiDB-lite"/>
    </source>
</evidence>
<evidence type="ECO:0000313" key="5">
    <source>
        <dbReference type="EMBL" id="CAD7399976.1"/>
    </source>
</evidence>
<protein>
    <recommendedName>
        <fullName evidence="4">Calponin-homology (CH) domain-containing protein</fullName>
    </recommendedName>
</protein>
<gene>
    <name evidence="5" type="ORF">TCEB3V08_LOCUS5294</name>
</gene>
<dbReference type="Gene3D" id="1.10.418.10">
    <property type="entry name" value="Calponin-like domain"/>
    <property type="match status" value="2"/>
</dbReference>
<feature type="domain" description="Calponin-homology (CH)" evidence="4">
    <location>
        <begin position="49"/>
        <end position="159"/>
    </location>
</feature>
<proteinExistence type="predicted"/>
<reference evidence="5" key="1">
    <citation type="submission" date="2020-11" db="EMBL/GenBank/DDBJ databases">
        <authorList>
            <person name="Tran Van P."/>
        </authorList>
    </citation>
    <scope>NUCLEOTIDE SEQUENCE</scope>
</reference>
<dbReference type="SUPFAM" id="SSF47576">
    <property type="entry name" value="Calponin-homology domain, CH-domain"/>
    <property type="match status" value="1"/>
</dbReference>
<keyword evidence="1" id="KW-0677">Repeat</keyword>
<dbReference type="InterPro" id="IPR001589">
    <property type="entry name" value="Actinin_actin-bd_CS"/>
</dbReference>
<dbReference type="PROSITE" id="PS50021">
    <property type="entry name" value="CH"/>
    <property type="match status" value="1"/>
</dbReference>
<dbReference type="GO" id="GO:0003779">
    <property type="term" value="F:actin binding"/>
    <property type="evidence" value="ECO:0007669"/>
    <property type="project" value="UniProtKB-KW"/>
</dbReference>
<name>A0A7R9CNW2_TIMCR</name>
<keyword evidence="2" id="KW-0009">Actin-binding</keyword>
<dbReference type="AlphaFoldDB" id="A0A7R9CNW2"/>
<dbReference type="InterPro" id="IPR036872">
    <property type="entry name" value="CH_dom_sf"/>
</dbReference>
<dbReference type="InterPro" id="IPR001715">
    <property type="entry name" value="CH_dom"/>
</dbReference>
<dbReference type="PANTHER" id="PTHR11915">
    <property type="entry name" value="SPECTRIN/FILAMIN RELATED CYTOSKELETAL PROTEIN"/>
    <property type="match status" value="1"/>
</dbReference>
<dbReference type="EMBL" id="OC317973">
    <property type="protein sequence ID" value="CAD7399976.1"/>
    <property type="molecule type" value="Genomic_DNA"/>
</dbReference>
<accession>A0A7R9CNW2</accession>
<dbReference type="SMART" id="SM00033">
    <property type="entry name" value="CH"/>
    <property type="match status" value="1"/>
</dbReference>